<dbReference type="SUPFAM" id="SSF54211">
    <property type="entry name" value="Ribosomal protein S5 domain 2-like"/>
    <property type="match status" value="1"/>
</dbReference>
<accession>A0A3Q9GH60</accession>
<dbReference type="GO" id="GO:0005737">
    <property type="term" value="C:cytoplasm"/>
    <property type="evidence" value="ECO:0007669"/>
    <property type="project" value="TreeGrafter"/>
</dbReference>
<dbReference type="PROSITE" id="PS00910">
    <property type="entry name" value="UPF0029"/>
    <property type="match status" value="1"/>
</dbReference>
<dbReference type="EMBL" id="CP033905">
    <property type="protein sequence ID" value="AZR07706.1"/>
    <property type="molecule type" value="Genomic_DNA"/>
</dbReference>
<dbReference type="Proteomes" id="UP000275951">
    <property type="component" value="Chromosome"/>
</dbReference>
<proteinExistence type="inferred from homology"/>
<dbReference type="Gene3D" id="3.30.230.30">
    <property type="entry name" value="Impact, N-terminal domain"/>
    <property type="match status" value="1"/>
</dbReference>
<dbReference type="InterPro" id="IPR020569">
    <property type="entry name" value="UPF0029_Impact_CS"/>
</dbReference>
<sequence>MTELRLASPDLRAEIEIKRSRFIALARRVTTVDEARTLLADARSEFPDARHHCSAYVVSVTDAQPILHSSDDGEPSGTAGRPMLDVLTGHGLTDIAVVVVRYFGGTLLGTGGLVRAYSYAVRAVLSGAPVVEQIVRPLARVSVLHASAGKLEADLRGRGYDVVSVDYGPTRVHIDVAHEAGFESELAEISAGSARAEDIGVVIREAPIGTLPTWRMPC</sequence>
<reference evidence="3 4" key="1">
    <citation type="submission" date="2018-11" db="EMBL/GenBank/DDBJ databases">
        <title>Multidrug-resistant genes are associated with an 42-kb island TGI1 carrying a complex class 1 integron in a Trueperella pyogenes.</title>
        <authorList>
            <person name="Dong W."/>
        </authorList>
    </citation>
    <scope>NUCLEOTIDE SEQUENCE [LARGE SCALE GENOMIC DNA]</scope>
    <source>
        <strain evidence="3 4">TP4</strain>
    </source>
</reference>
<gene>
    <name evidence="3" type="ORF">EBQ10_10710</name>
</gene>
<evidence type="ECO:0000313" key="4">
    <source>
        <dbReference type="Proteomes" id="UP000275951"/>
    </source>
</evidence>
<protein>
    <submittedName>
        <fullName evidence="3">YigZ family protein</fullName>
    </submittedName>
</protein>
<dbReference type="InterPro" id="IPR023582">
    <property type="entry name" value="Impact"/>
</dbReference>
<evidence type="ECO:0000256" key="1">
    <source>
        <dbReference type="ARBA" id="ARBA00007665"/>
    </source>
</evidence>
<name>A0A3Q9GH60_9ACTO</name>
<dbReference type="RefSeq" id="WP_108725984.1">
    <property type="nucleotide sequence ID" value="NZ_CP029001.1"/>
</dbReference>
<dbReference type="Pfam" id="PF01205">
    <property type="entry name" value="Impact_N"/>
    <property type="match status" value="1"/>
</dbReference>
<evidence type="ECO:0000259" key="2">
    <source>
        <dbReference type="Pfam" id="PF01205"/>
    </source>
</evidence>
<dbReference type="AlphaFoldDB" id="A0A3Q9GH60"/>
<dbReference type="InterPro" id="IPR001498">
    <property type="entry name" value="Impact_N"/>
</dbReference>
<dbReference type="PANTHER" id="PTHR16301">
    <property type="entry name" value="IMPACT-RELATED"/>
    <property type="match status" value="1"/>
</dbReference>
<evidence type="ECO:0000313" key="3">
    <source>
        <dbReference type="EMBL" id="AZR07706.1"/>
    </source>
</evidence>
<organism evidence="3 4">
    <name type="scientific">Trueperella pyogenes</name>
    <dbReference type="NCBI Taxonomy" id="1661"/>
    <lineage>
        <taxon>Bacteria</taxon>
        <taxon>Bacillati</taxon>
        <taxon>Actinomycetota</taxon>
        <taxon>Actinomycetes</taxon>
        <taxon>Actinomycetales</taxon>
        <taxon>Actinomycetaceae</taxon>
        <taxon>Trueperella</taxon>
    </lineage>
</organism>
<dbReference type="InterPro" id="IPR036956">
    <property type="entry name" value="Impact_N_sf"/>
</dbReference>
<dbReference type="PANTHER" id="PTHR16301:SF20">
    <property type="entry name" value="IMPACT FAMILY MEMBER YIGZ"/>
    <property type="match status" value="1"/>
</dbReference>
<dbReference type="GO" id="GO:0006446">
    <property type="term" value="P:regulation of translational initiation"/>
    <property type="evidence" value="ECO:0007669"/>
    <property type="project" value="TreeGrafter"/>
</dbReference>
<comment type="similarity">
    <text evidence="1">Belongs to the IMPACT family.</text>
</comment>
<feature type="domain" description="Impact N-terminal" evidence="2">
    <location>
        <begin position="18"/>
        <end position="125"/>
    </location>
</feature>
<dbReference type="InterPro" id="IPR020568">
    <property type="entry name" value="Ribosomal_Su5_D2-typ_SF"/>
</dbReference>